<keyword evidence="3 5" id="KW-0808">Transferase</keyword>
<dbReference type="STRING" id="1231657.A0A1Y2A517"/>
<accession>A0A1Y2A517</accession>
<dbReference type="Gene3D" id="3.90.550.10">
    <property type="entry name" value="Spore Coat Polysaccharide Biosynthesis Protein SpsA, Chain A"/>
    <property type="match status" value="1"/>
</dbReference>
<comment type="caution">
    <text evidence="5">The sequence shown here is derived from an EMBL/GenBank/DDBJ whole genome shotgun (WGS) entry which is preliminary data.</text>
</comment>
<dbReference type="GO" id="GO:0006493">
    <property type="term" value="P:protein O-linked glycosylation"/>
    <property type="evidence" value="ECO:0007669"/>
    <property type="project" value="TreeGrafter"/>
</dbReference>
<feature type="signal peptide" evidence="4">
    <location>
        <begin position="1"/>
        <end position="25"/>
    </location>
</feature>
<evidence type="ECO:0000256" key="3">
    <source>
        <dbReference type="ARBA" id="ARBA00022679"/>
    </source>
</evidence>
<dbReference type="GO" id="GO:0006487">
    <property type="term" value="P:protein N-linked glycosylation"/>
    <property type="evidence" value="ECO:0007669"/>
    <property type="project" value="TreeGrafter"/>
</dbReference>
<protein>
    <submittedName>
        <fullName evidence="5">Nucleotide-diphospho-sugar transferase</fullName>
    </submittedName>
</protein>
<dbReference type="GO" id="GO:0016020">
    <property type="term" value="C:membrane"/>
    <property type="evidence" value="ECO:0007669"/>
    <property type="project" value="InterPro"/>
</dbReference>
<sequence>MRHSRSFRYALFVLAWLIFMFVAWRDKMTFPSSNEYNIFEHLQANTKSFGLGLEATSTALSQGHHKSPPVEETLPFPKPVITQARPEVHQIDSPPAHSAFQESIKEESNAPEGIIEKSNAPEGIIERVNATFVTLARNSDIGDLAGTIKQIEDRFNSRYKYDWVFLNDKEFDSNFKTIAKRLVSGTAKFGRIPSSQWSFPSNIDVEKAAKVRAQMKEQKIIYGDSISYRHMCRYQSGFFFLHPLMMDYEYYWRVEPSAEFFCDIPFDPFRTMVEKKKKYGFVISLLEYVETVPSLWNATKTFFKQNPQHLAKDNSMEFISEDGGYSYNLCHFWSNFEIASLNWLRSPAYMEFFKYLDEAGGFFYERWGDAPVHSLAAALTLKKDEIHFFNEIGYYHAPFTHCPTGNKVKDKFRCYCEAKDNFDWKQYSCTSRWFDFMGMEKPAGYENESE</sequence>
<evidence type="ECO:0000256" key="2">
    <source>
        <dbReference type="ARBA" id="ARBA00022676"/>
    </source>
</evidence>
<dbReference type="SUPFAM" id="SSF53448">
    <property type="entry name" value="Nucleotide-diphospho-sugar transferases"/>
    <property type="match status" value="1"/>
</dbReference>
<comment type="similarity">
    <text evidence="1">Belongs to the glycosyltransferase 15 family.</text>
</comment>
<evidence type="ECO:0000256" key="4">
    <source>
        <dbReference type="SAM" id="SignalP"/>
    </source>
</evidence>
<dbReference type="FunFam" id="3.90.550.10:FF:000051">
    <property type="entry name" value="Alpha-1,2-mannosyltransferase (Ktr4)"/>
    <property type="match status" value="1"/>
</dbReference>
<dbReference type="EMBL" id="MCFA01000011">
    <property type="protein sequence ID" value="ORY17609.1"/>
    <property type="molecule type" value="Genomic_DNA"/>
</dbReference>
<gene>
    <name evidence="5" type="ORF">BCR34DRAFT_530114</name>
</gene>
<evidence type="ECO:0000256" key="1">
    <source>
        <dbReference type="ARBA" id="ARBA00007677"/>
    </source>
</evidence>
<dbReference type="InterPro" id="IPR002685">
    <property type="entry name" value="Glyco_trans_15"/>
</dbReference>
<keyword evidence="4" id="KW-0732">Signal</keyword>
<dbReference type="GO" id="GO:0000026">
    <property type="term" value="F:alpha-1,2-mannosyltransferase activity"/>
    <property type="evidence" value="ECO:0007669"/>
    <property type="project" value="TreeGrafter"/>
</dbReference>
<dbReference type="AlphaFoldDB" id="A0A1Y2A517"/>
<dbReference type="OrthoDB" id="439943at2759"/>
<keyword evidence="6" id="KW-1185">Reference proteome</keyword>
<reference evidence="5 6" key="1">
    <citation type="submission" date="2016-07" db="EMBL/GenBank/DDBJ databases">
        <title>Pervasive Adenine N6-methylation of Active Genes in Fungi.</title>
        <authorList>
            <consortium name="DOE Joint Genome Institute"/>
            <person name="Mondo S.J."/>
            <person name="Dannebaum R.O."/>
            <person name="Kuo R.C."/>
            <person name="Labutti K."/>
            <person name="Haridas S."/>
            <person name="Kuo A."/>
            <person name="Salamov A."/>
            <person name="Ahrendt S.R."/>
            <person name="Lipzen A."/>
            <person name="Sullivan W."/>
            <person name="Andreopoulos W.B."/>
            <person name="Clum A."/>
            <person name="Lindquist E."/>
            <person name="Daum C."/>
            <person name="Ramamoorthy G.K."/>
            <person name="Gryganskyi A."/>
            <person name="Culley D."/>
            <person name="Magnuson J.K."/>
            <person name="James T.Y."/>
            <person name="O'Malley M.A."/>
            <person name="Stajich J.E."/>
            <person name="Spatafora J.W."/>
            <person name="Visel A."/>
            <person name="Grigoriev I.V."/>
        </authorList>
    </citation>
    <scope>NUCLEOTIDE SEQUENCE [LARGE SCALE GENOMIC DNA]</scope>
    <source>
        <strain evidence="5 6">CBS 115471</strain>
    </source>
</reference>
<organism evidence="5 6">
    <name type="scientific">Clohesyomyces aquaticus</name>
    <dbReference type="NCBI Taxonomy" id="1231657"/>
    <lineage>
        <taxon>Eukaryota</taxon>
        <taxon>Fungi</taxon>
        <taxon>Dikarya</taxon>
        <taxon>Ascomycota</taxon>
        <taxon>Pezizomycotina</taxon>
        <taxon>Dothideomycetes</taxon>
        <taxon>Pleosporomycetidae</taxon>
        <taxon>Pleosporales</taxon>
        <taxon>Lindgomycetaceae</taxon>
        <taxon>Clohesyomyces</taxon>
    </lineage>
</organism>
<dbReference type="GO" id="GO:0000032">
    <property type="term" value="P:cell wall mannoprotein biosynthetic process"/>
    <property type="evidence" value="ECO:0007669"/>
    <property type="project" value="TreeGrafter"/>
</dbReference>
<dbReference type="Pfam" id="PF01793">
    <property type="entry name" value="Glyco_transf_15"/>
    <property type="match status" value="1"/>
</dbReference>
<feature type="chain" id="PRO_5011965700" evidence="4">
    <location>
        <begin position="26"/>
        <end position="450"/>
    </location>
</feature>
<dbReference type="InterPro" id="IPR029044">
    <property type="entry name" value="Nucleotide-diphossugar_trans"/>
</dbReference>
<dbReference type="PANTHER" id="PTHR31121">
    <property type="entry name" value="ALPHA-1,2 MANNOSYLTRANSFERASE KTR1"/>
    <property type="match status" value="1"/>
</dbReference>
<dbReference type="PANTHER" id="PTHR31121:SF6">
    <property type="entry name" value="ALPHA-1,2 MANNOSYLTRANSFERASE KTR1"/>
    <property type="match status" value="1"/>
</dbReference>
<proteinExistence type="inferred from homology"/>
<dbReference type="GO" id="GO:0005794">
    <property type="term" value="C:Golgi apparatus"/>
    <property type="evidence" value="ECO:0007669"/>
    <property type="project" value="TreeGrafter"/>
</dbReference>
<dbReference type="Proteomes" id="UP000193144">
    <property type="component" value="Unassembled WGS sequence"/>
</dbReference>
<name>A0A1Y2A517_9PLEO</name>
<keyword evidence="2" id="KW-0328">Glycosyltransferase</keyword>
<evidence type="ECO:0000313" key="6">
    <source>
        <dbReference type="Proteomes" id="UP000193144"/>
    </source>
</evidence>
<evidence type="ECO:0000313" key="5">
    <source>
        <dbReference type="EMBL" id="ORY17609.1"/>
    </source>
</evidence>